<proteinExistence type="predicted"/>
<evidence type="ECO:0000313" key="1">
    <source>
        <dbReference type="EMBL" id="OGG00221.1"/>
    </source>
</evidence>
<protein>
    <submittedName>
        <fullName evidence="1">Uncharacterized protein</fullName>
    </submittedName>
</protein>
<comment type="caution">
    <text evidence="1">The sequence shown here is derived from an EMBL/GenBank/DDBJ whole genome shotgun (WGS) entry which is preliminary data.</text>
</comment>
<name>A0A1F5YJ63_9BACT</name>
<dbReference type="AlphaFoldDB" id="A0A1F5YJ63"/>
<gene>
    <name evidence="1" type="ORF">A2Y99_03335</name>
</gene>
<sequence>MILTHLYFFIPKAILFETVPLQIKQYFHAYQDILEKEKVMLDLPLPSYMHQSYSLSELAPVLSDYPVQFLKTNDEFCTEEFQKSLQNPQVKNFYREQLNDKAVMKMISKIEFEKCVKKIESKI</sequence>
<dbReference type="Proteomes" id="UP000178230">
    <property type="component" value="Unassembled WGS sequence"/>
</dbReference>
<accession>A0A1F5YJ63</accession>
<reference evidence="1 2" key="1">
    <citation type="journal article" date="2016" name="Nat. Commun.">
        <title>Thousands of microbial genomes shed light on interconnected biogeochemical processes in an aquifer system.</title>
        <authorList>
            <person name="Anantharaman K."/>
            <person name="Brown C.T."/>
            <person name="Hug L.A."/>
            <person name="Sharon I."/>
            <person name="Castelle C.J."/>
            <person name="Probst A.J."/>
            <person name="Thomas B.C."/>
            <person name="Singh A."/>
            <person name="Wilkins M.J."/>
            <person name="Karaoz U."/>
            <person name="Brodie E.L."/>
            <person name="Williams K.H."/>
            <person name="Hubbard S.S."/>
            <person name="Banfield J.F."/>
        </authorList>
    </citation>
    <scope>NUCLEOTIDE SEQUENCE [LARGE SCALE GENOMIC DNA]</scope>
</reference>
<organism evidence="1 2">
    <name type="scientific">Candidatus Gottesmanbacteria bacterium RBG_13_37_7</name>
    <dbReference type="NCBI Taxonomy" id="1798369"/>
    <lineage>
        <taxon>Bacteria</taxon>
        <taxon>Candidatus Gottesmaniibacteriota</taxon>
    </lineage>
</organism>
<dbReference type="EMBL" id="MFIY01000018">
    <property type="protein sequence ID" value="OGG00221.1"/>
    <property type="molecule type" value="Genomic_DNA"/>
</dbReference>
<evidence type="ECO:0000313" key="2">
    <source>
        <dbReference type="Proteomes" id="UP000178230"/>
    </source>
</evidence>